<protein>
    <recommendedName>
        <fullName evidence="3">DUF833-domain-containing protein</fullName>
    </recommendedName>
</protein>
<dbReference type="GO" id="GO:0007030">
    <property type="term" value="P:Golgi organization"/>
    <property type="evidence" value="ECO:0007669"/>
    <property type="project" value="TreeGrafter"/>
</dbReference>
<accession>A0A3D8RDA2</accession>
<dbReference type="Proteomes" id="UP000256328">
    <property type="component" value="Unassembled WGS sequence"/>
</dbReference>
<evidence type="ECO:0008006" key="3">
    <source>
        <dbReference type="Google" id="ProtNLM"/>
    </source>
</evidence>
<name>A0A3D8RDA2_9HELO</name>
<dbReference type="PANTHER" id="PTHR17985">
    <property type="entry name" value="SER/THR-RICH PROTEIN T10 IN DGCR REGION"/>
    <property type="match status" value="1"/>
</dbReference>
<organism evidence="1 2">
    <name type="scientific">Coleophoma crateriformis</name>
    <dbReference type="NCBI Taxonomy" id="565419"/>
    <lineage>
        <taxon>Eukaryota</taxon>
        <taxon>Fungi</taxon>
        <taxon>Dikarya</taxon>
        <taxon>Ascomycota</taxon>
        <taxon>Pezizomycotina</taxon>
        <taxon>Leotiomycetes</taxon>
        <taxon>Helotiales</taxon>
        <taxon>Dermateaceae</taxon>
        <taxon>Coleophoma</taxon>
    </lineage>
</organism>
<gene>
    <name evidence="1" type="ORF">BP5796_07888</name>
</gene>
<dbReference type="OrthoDB" id="191601at2759"/>
<dbReference type="EMBL" id="PDLN01000011">
    <property type="protein sequence ID" value="RDW71854.1"/>
    <property type="molecule type" value="Genomic_DNA"/>
</dbReference>
<keyword evidence="2" id="KW-1185">Reference proteome</keyword>
<reference evidence="1 2" key="1">
    <citation type="journal article" date="2018" name="IMA Fungus">
        <title>IMA Genome-F 9: Draft genome sequence of Annulohypoxylon stygium, Aspergillus mulundensis, Berkeleyomyces basicola (syn. Thielaviopsis basicola), Ceratocystis smalleyi, two Cercospora beticola strains, Coleophoma cylindrospora, Fusarium fracticaudum, Phialophora cf. hyalina, and Morchella septimelata.</title>
        <authorList>
            <person name="Wingfield B.D."/>
            <person name="Bills G.F."/>
            <person name="Dong Y."/>
            <person name="Huang W."/>
            <person name="Nel W.J."/>
            <person name="Swalarsk-Parry B.S."/>
            <person name="Vaghefi N."/>
            <person name="Wilken P.M."/>
            <person name="An Z."/>
            <person name="de Beer Z.W."/>
            <person name="De Vos L."/>
            <person name="Chen L."/>
            <person name="Duong T.A."/>
            <person name="Gao Y."/>
            <person name="Hammerbacher A."/>
            <person name="Kikkert J.R."/>
            <person name="Li Y."/>
            <person name="Li H."/>
            <person name="Li K."/>
            <person name="Li Q."/>
            <person name="Liu X."/>
            <person name="Ma X."/>
            <person name="Naidoo K."/>
            <person name="Pethybridge S.J."/>
            <person name="Sun J."/>
            <person name="Steenkamp E.T."/>
            <person name="van der Nest M.A."/>
            <person name="van Wyk S."/>
            <person name="Wingfield M.J."/>
            <person name="Xiong C."/>
            <person name="Yue Q."/>
            <person name="Zhang X."/>
        </authorList>
    </citation>
    <scope>NUCLEOTIDE SEQUENCE [LARGE SCALE GENOMIC DNA]</scope>
    <source>
        <strain evidence="1 2">BP5796</strain>
    </source>
</reference>
<dbReference type="GO" id="GO:0009306">
    <property type="term" value="P:protein secretion"/>
    <property type="evidence" value="ECO:0007669"/>
    <property type="project" value="TreeGrafter"/>
</dbReference>
<proteinExistence type="predicted"/>
<dbReference type="AlphaFoldDB" id="A0A3D8RDA2"/>
<dbReference type="Pfam" id="PF05742">
    <property type="entry name" value="TANGO2"/>
    <property type="match status" value="1"/>
</dbReference>
<dbReference type="PANTHER" id="PTHR17985:SF8">
    <property type="entry name" value="TRANSPORT AND GOLGI ORGANIZATION PROTEIN 2 HOMOLOG"/>
    <property type="match status" value="1"/>
</dbReference>
<dbReference type="GO" id="GO:0005794">
    <property type="term" value="C:Golgi apparatus"/>
    <property type="evidence" value="ECO:0007669"/>
    <property type="project" value="TreeGrafter"/>
</dbReference>
<evidence type="ECO:0000313" key="1">
    <source>
        <dbReference type="EMBL" id="RDW71854.1"/>
    </source>
</evidence>
<sequence>MCIALITTAHPSYALIILDNRDEFILRPTSLPHWWTSVNNNQQVLSSRDLLRPEQGTWLGITKSGNFAVLTNFRETDDPLHPIQGLKSRGGMVTAWLGAEEEVDTATFVRRLFEDGGVKGVGGFSLVAGKLRRDGAGGIEPLAVISNRSGGVEDVPWIAGERDQVHGLSNTSFHDPKVWPKVRMGKEMISAITEQAANERWDEEKLVNALFQALDTDTLPPAKEDEAFEEYLSQLRESVFIPPIGSENPDEIPEADVIAAAKPIENGHATHGDVKLINATKEAEKAKNFMSGVYGTQRQTIILVDWDGKVTFRERALYDEYGKPIERGHGDQKFEFKIEGWEGKFNGCLRTRGVEML</sequence>
<evidence type="ECO:0000313" key="2">
    <source>
        <dbReference type="Proteomes" id="UP000256328"/>
    </source>
</evidence>
<comment type="caution">
    <text evidence="1">The sequence shown here is derived from an EMBL/GenBank/DDBJ whole genome shotgun (WGS) entry which is preliminary data.</text>
</comment>
<dbReference type="InterPro" id="IPR008551">
    <property type="entry name" value="TANGO2"/>
</dbReference>